<dbReference type="GO" id="GO:0005829">
    <property type="term" value="C:cytosol"/>
    <property type="evidence" value="ECO:0007669"/>
    <property type="project" value="TreeGrafter"/>
</dbReference>
<dbReference type="OrthoDB" id="9772736at2"/>
<feature type="domain" description="NADH:flavin oxidoreductase/NADH oxidase N-terminal" evidence="4">
    <location>
        <begin position="6"/>
        <end position="336"/>
    </location>
</feature>
<dbReference type="CDD" id="cd02933">
    <property type="entry name" value="OYE_like_FMN"/>
    <property type="match status" value="1"/>
</dbReference>
<organism evidence="5 6">
    <name type="scientific">Chryseobacterium lathyri</name>
    <dbReference type="NCBI Taxonomy" id="395933"/>
    <lineage>
        <taxon>Bacteria</taxon>
        <taxon>Pseudomonadati</taxon>
        <taxon>Bacteroidota</taxon>
        <taxon>Flavobacteriia</taxon>
        <taxon>Flavobacteriales</taxon>
        <taxon>Weeksellaceae</taxon>
        <taxon>Chryseobacterium group</taxon>
        <taxon>Chryseobacterium</taxon>
    </lineage>
</organism>
<dbReference type="Pfam" id="PF00724">
    <property type="entry name" value="Oxidored_FMN"/>
    <property type="match status" value="1"/>
</dbReference>
<evidence type="ECO:0000313" key="6">
    <source>
        <dbReference type="Proteomes" id="UP000321150"/>
    </source>
</evidence>
<dbReference type="Proteomes" id="UP000321150">
    <property type="component" value="Unassembled WGS sequence"/>
</dbReference>
<protein>
    <submittedName>
        <fullName evidence="5">Alkene reductase</fullName>
    </submittedName>
</protein>
<dbReference type="PANTHER" id="PTHR22893:SF91">
    <property type="entry name" value="NADPH DEHYDROGENASE 2-RELATED"/>
    <property type="match status" value="1"/>
</dbReference>
<evidence type="ECO:0000256" key="1">
    <source>
        <dbReference type="ARBA" id="ARBA00001917"/>
    </source>
</evidence>
<dbReference type="GO" id="GO:0010181">
    <property type="term" value="F:FMN binding"/>
    <property type="evidence" value="ECO:0007669"/>
    <property type="project" value="InterPro"/>
</dbReference>
<reference evidence="5 6" key="1">
    <citation type="submission" date="2019-07" db="EMBL/GenBank/DDBJ databases">
        <title>Whole genome shotgun sequence of Chryseobacterium lathyri NBRC 105250.</title>
        <authorList>
            <person name="Hosoyama A."/>
            <person name="Uohara A."/>
            <person name="Ohji S."/>
            <person name="Ichikawa N."/>
        </authorList>
    </citation>
    <scope>NUCLEOTIDE SEQUENCE [LARGE SCALE GENOMIC DNA]</scope>
    <source>
        <strain evidence="5 6">NBRC 105250</strain>
    </source>
</reference>
<comment type="similarity">
    <text evidence="2">Belongs to the NADH:flavin oxidoreductase/NADH oxidase family.</text>
</comment>
<proteinExistence type="inferred from homology"/>
<evidence type="ECO:0000313" key="5">
    <source>
        <dbReference type="EMBL" id="GEN71426.1"/>
    </source>
</evidence>
<dbReference type="GO" id="GO:0016628">
    <property type="term" value="F:oxidoreductase activity, acting on the CH-CH group of donors, NAD or NADP as acceptor"/>
    <property type="evidence" value="ECO:0007669"/>
    <property type="project" value="UniProtKB-ARBA"/>
</dbReference>
<dbReference type="SUPFAM" id="SSF51395">
    <property type="entry name" value="FMN-linked oxidoreductases"/>
    <property type="match status" value="1"/>
</dbReference>
<evidence type="ECO:0000259" key="4">
    <source>
        <dbReference type="Pfam" id="PF00724"/>
    </source>
</evidence>
<sequence length="366" mass="40696">MSQKKLVAPFISENISLSSRVVMAPMNRRRAIKGIPSPSMITYYQQRAGAGLLISDNIAVSSNGGAYMNTPGIYTKNQKDAWKKVVEGVHTKGGKIFAQLVQSGRVGHPAIQNNEPLIAPSAIPVNETIRIPDNSYQSMTIPDAISTEEIPVWVKVFKEEAINAMEAGFDGVEIHAAHGFLIDQFINPLSNTRTDEYGGSIENRTRFLFEVMQEVIAAIGKHKVGIRLSPFREIYDLKTYPEELATHEYILDELQKLDILYVHFSNAVADGKPSIPLSFLENARQRFKNIIIIAGGFSVETAEEILQTGLVDLVAFGKLYISNPDLAERIKNDLPLADWDEETFYHGGDKGYIDYPKISFQGCIEC</sequence>
<name>A0A511Y8A3_9FLAO</name>
<evidence type="ECO:0000256" key="3">
    <source>
        <dbReference type="ARBA" id="ARBA00023002"/>
    </source>
</evidence>
<dbReference type="AlphaFoldDB" id="A0A511Y8A3"/>
<gene>
    <name evidence="5" type="ORF">CLA01_14980</name>
</gene>
<comment type="caution">
    <text evidence="5">The sequence shown here is derived from an EMBL/GenBank/DDBJ whole genome shotgun (WGS) entry which is preliminary data.</text>
</comment>
<evidence type="ECO:0000256" key="2">
    <source>
        <dbReference type="ARBA" id="ARBA00005979"/>
    </source>
</evidence>
<keyword evidence="3" id="KW-0560">Oxidoreductase</keyword>
<dbReference type="InterPro" id="IPR013785">
    <property type="entry name" value="Aldolase_TIM"/>
</dbReference>
<comment type="cofactor">
    <cofactor evidence="1">
        <name>FMN</name>
        <dbReference type="ChEBI" id="CHEBI:58210"/>
    </cofactor>
</comment>
<dbReference type="InterPro" id="IPR045247">
    <property type="entry name" value="Oye-like"/>
</dbReference>
<dbReference type="InterPro" id="IPR001155">
    <property type="entry name" value="OxRdtase_FMN_N"/>
</dbReference>
<dbReference type="RefSeq" id="WP_111954589.1">
    <property type="nucleotide sequence ID" value="NZ_BJYI01000005.1"/>
</dbReference>
<dbReference type="EMBL" id="BJYI01000005">
    <property type="protein sequence ID" value="GEN71426.1"/>
    <property type="molecule type" value="Genomic_DNA"/>
</dbReference>
<dbReference type="FunFam" id="3.20.20.70:FF:000059">
    <property type="entry name" value="N-ethylmaleimide reductase, FMN-linked"/>
    <property type="match status" value="1"/>
</dbReference>
<dbReference type="PANTHER" id="PTHR22893">
    <property type="entry name" value="NADH OXIDOREDUCTASE-RELATED"/>
    <property type="match status" value="1"/>
</dbReference>
<accession>A0A511Y8A3</accession>
<dbReference type="Gene3D" id="3.20.20.70">
    <property type="entry name" value="Aldolase class I"/>
    <property type="match status" value="1"/>
</dbReference>